<dbReference type="Pfam" id="PF02525">
    <property type="entry name" value="Flavodoxin_2"/>
    <property type="match status" value="1"/>
</dbReference>
<dbReference type="GO" id="GO:0010181">
    <property type="term" value="F:FMN binding"/>
    <property type="evidence" value="ECO:0007669"/>
    <property type="project" value="TreeGrafter"/>
</dbReference>
<comment type="caution">
    <text evidence="3">The sequence shown here is derived from an EMBL/GenBank/DDBJ whole genome shotgun (WGS) entry which is preliminary data.</text>
</comment>
<evidence type="ECO:0000313" key="3">
    <source>
        <dbReference type="EMBL" id="RNI40234.1"/>
    </source>
</evidence>
<dbReference type="SUPFAM" id="SSF52218">
    <property type="entry name" value="Flavoproteins"/>
    <property type="match status" value="1"/>
</dbReference>
<organism evidence="3 4">
    <name type="scientific">Hanamia caeni</name>
    <dbReference type="NCBI Taxonomy" id="2294116"/>
    <lineage>
        <taxon>Bacteria</taxon>
        <taxon>Pseudomonadati</taxon>
        <taxon>Bacteroidota</taxon>
        <taxon>Chitinophagia</taxon>
        <taxon>Chitinophagales</taxon>
        <taxon>Chitinophagaceae</taxon>
        <taxon>Hanamia</taxon>
    </lineage>
</organism>
<dbReference type="GO" id="GO:0003955">
    <property type="term" value="F:NAD(P)H dehydrogenase (quinone) activity"/>
    <property type="evidence" value="ECO:0007669"/>
    <property type="project" value="TreeGrafter"/>
</dbReference>
<sequence>MNKILVLFAHPAFERSTMHRSLLEHIKQLDDVTVNDLYENYPDFEIDVEREKKLLSAHQVIIWQHPLFWYSGPALLKQWQDLVFEHGWAYGKDTYALEGKIIFNAISSGGELEAFQKRCFHNSTIRDFLLPFERTAEICRMIYLSPFWVPETEKLGHARIQEFGRQYKELLMLLRDNDLNDPKFLSVPLLNKLVSTGKPI</sequence>
<dbReference type="EMBL" id="RJJR01000001">
    <property type="protein sequence ID" value="RNI40234.1"/>
    <property type="molecule type" value="Genomic_DNA"/>
</dbReference>
<keyword evidence="4" id="KW-1185">Reference proteome</keyword>
<evidence type="ECO:0000313" key="4">
    <source>
        <dbReference type="Proteomes" id="UP000267223"/>
    </source>
</evidence>
<reference evidence="3 4" key="1">
    <citation type="submission" date="2018-11" db="EMBL/GenBank/DDBJ databases">
        <title>Draft genome sequence of Ferruginibacter sp. BO-59.</title>
        <authorList>
            <person name="Im W.T."/>
        </authorList>
    </citation>
    <scope>NUCLEOTIDE SEQUENCE [LARGE SCALE GENOMIC DNA]</scope>
    <source>
        <strain evidence="3 4">BO-59</strain>
    </source>
</reference>
<dbReference type="PANTHER" id="PTHR47307:SF1">
    <property type="entry name" value="GLUTATHIONE-REGULATED POTASSIUM-EFFLUX SYSTEM ANCILLARY PROTEIN KEFG"/>
    <property type="match status" value="1"/>
</dbReference>
<dbReference type="RefSeq" id="WP_123119125.1">
    <property type="nucleotide sequence ID" value="NZ_RJJR01000001.1"/>
</dbReference>
<dbReference type="AlphaFoldDB" id="A0A3M9NRB4"/>
<dbReference type="InterPro" id="IPR029039">
    <property type="entry name" value="Flavoprotein-like_sf"/>
</dbReference>
<evidence type="ECO:0000256" key="1">
    <source>
        <dbReference type="ARBA" id="ARBA00023002"/>
    </source>
</evidence>
<name>A0A3M9NRB4_9BACT</name>
<accession>A0A3M9NRB4</accession>
<dbReference type="Gene3D" id="3.40.50.360">
    <property type="match status" value="1"/>
</dbReference>
<evidence type="ECO:0000259" key="2">
    <source>
        <dbReference type="Pfam" id="PF02525"/>
    </source>
</evidence>
<dbReference type="GO" id="GO:0009055">
    <property type="term" value="F:electron transfer activity"/>
    <property type="evidence" value="ECO:0007669"/>
    <property type="project" value="TreeGrafter"/>
</dbReference>
<keyword evidence="1" id="KW-0560">Oxidoreductase</keyword>
<dbReference type="PANTHER" id="PTHR47307">
    <property type="entry name" value="GLUTATHIONE-REGULATED POTASSIUM-EFFLUX SYSTEM ANCILLARY PROTEIN KEFG"/>
    <property type="match status" value="1"/>
</dbReference>
<protein>
    <submittedName>
        <fullName evidence="3">NAD(P)H oxidoreductase</fullName>
    </submittedName>
</protein>
<proteinExistence type="predicted"/>
<gene>
    <name evidence="3" type="ORF">EFY79_02755</name>
</gene>
<dbReference type="InterPro" id="IPR046980">
    <property type="entry name" value="KefG/KefF"/>
</dbReference>
<dbReference type="Proteomes" id="UP000267223">
    <property type="component" value="Unassembled WGS sequence"/>
</dbReference>
<feature type="domain" description="Flavodoxin-like fold" evidence="2">
    <location>
        <begin position="3"/>
        <end position="169"/>
    </location>
</feature>
<dbReference type="OrthoDB" id="652200at2"/>
<dbReference type="InterPro" id="IPR003680">
    <property type="entry name" value="Flavodoxin_fold"/>
</dbReference>